<gene>
    <name evidence="2" type="ORF">HQN79_00070</name>
</gene>
<evidence type="ECO:0000256" key="1">
    <source>
        <dbReference type="SAM" id="SignalP"/>
    </source>
</evidence>
<evidence type="ECO:0000313" key="2">
    <source>
        <dbReference type="EMBL" id="QKI88075.1"/>
    </source>
</evidence>
<dbReference type="EMBL" id="CP054020">
    <property type="protein sequence ID" value="QKI88075.1"/>
    <property type="molecule type" value="Genomic_DNA"/>
</dbReference>
<keyword evidence="3" id="KW-1185">Reference proteome</keyword>
<accession>A0A7D4P3F5</accession>
<evidence type="ECO:0000313" key="3">
    <source>
        <dbReference type="Proteomes" id="UP000504724"/>
    </source>
</evidence>
<reference evidence="2 3" key="1">
    <citation type="submission" date="2020-05" db="EMBL/GenBank/DDBJ databases">
        <title>Thiomicrorhabdus sediminis sp.nov. and Thiomicrorhabdus xiamenensis sp.nov., novel sulfur-oxidizing bacteria isolated from coastal sediment.</title>
        <authorList>
            <person name="Liu X."/>
        </authorList>
    </citation>
    <scope>NUCLEOTIDE SEQUENCE [LARGE SCALE GENOMIC DNA]</scope>
    <source>
        <strain evidence="2 3">G2</strain>
    </source>
</reference>
<organism evidence="2 3">
    <name type="scientific">Thiomicrorhabdus xiamenensis</name>
    <dbReference type="NCBI Taxonomy" id="2739063"/>
    <lineage>
        <taxon>Bacteria</taxon>
        <taxon>Pseudomonadati</taxon>
        <taxon>Pseudomonadota</taxon>
        <taxon>Gammaproteobacteria</taxon>
        <taxon>Thiotrichales</taxon>
        <taxon>Piscirickettsiaceae</taxon>
        <taxon>Thiomicrorhabdus</taxon>
    </lineage>
</organism>
<evidence type="ECO:0008006" key="4">
    <source>
        <dbReference type="Google" id="ProtNLM"/>
    </source>
</evidence>
<dbReference type="KEGG" id="txa:HQN79_00070"/>
<feature type="signal peptide" evidence="1">
    <location>
        <begin position="1"/>
        <end position="23"/>
    </location>
</feature>
<dbReference type="RefSeq" id="WP_173283666.1">
    <property type="nucleotide sequence ID" value="NZ_CP054020.1"/>
</dbReference>
<dbReference type="Gene3D" id="2.40.160.170">
    <property type="match status" value="1"/>
</dbReference>
<sequence>MKKLLIGGVALSFTAISSQAVLAQDSATTLSPVAVGIGIDIISGPTLEVSYPLNGYLTLRGTLSTGWSIDEDIQDSDIDYNVESDGAINRLAVDIHPFQNGFFVSAGYGLSDFKIKPSASYNNGDSFDVNGTTYTVESATAGLNGKLDWDSAPTLSLGWGHSPEQGWGFLFEAGAVFTGSAGVRLDGYGTVSTNGGLVTYDLADDNNNVIRDEEQNLQDEVKDYDLLPILRLGATYRF</sequence>
<proteinExistence type="predicted"/>
<name>A0A7D4P3F5_9GAMM</name>
<keyword evidence="1" id="KW-0732">Signal</keyword>
<feature type="chain" id="PRO_5028927732" description="Outer membrane protein" evidence="1">
    <location>
        <begin position="24"/>
        <end position="238"/>
    </location>
</feature>
<dbReference type="AlphaFoldDB" id="A0A7D4P3F5"/>
<dbReference type="Proteomes" id="UP000504724">
    <property type="component" value="Chromosome"/>
</dbReference>
<protein>
    <recommendedName>
        <fullName evidence="4">Outer membrane protein</fullName>
    </recommendedName>
</protein>